<keyword evidence="5" id="KW-1185">Reference proteome</keyword>
<evidence type="ECO:0000256" key="3">
    <source>
        <dbReference type="RuleBase" id="RU003560"/>
    </source>
</evidence>
<comment type="cofactor">
    <cofactor evidence="1">
        <name>pyridoxal 5'-phosphate</name>
        <dbReference type="ChEBI" id="CHEBI:597326"/>
    </cofactor>
</comment>
<comment type="similarity">
    <text evidence="3">Belongs to the class-III pyridoxal-phosphate-dependent aminotransferase family.</text>
</comment>
<protein>
    <submittedName>
        <fullName evidence="4">Beta-phenylalanine transaminase</fullName>
    </submittedName>
</protein>
<dbReference type="EMBL" id="LFJN01000016">
    <property type="protein sequence ID" value="KPI39081.1"/>
    <property type="molecule type" value="Genomic_DNA"/>
</dbReference>
<dbReference type="Gene3D" id="3.90.1150.10">
    <property type="entry name" value="Aspartate Aminotransferase, domain 1"/>
    <property type="match status" value="1"/>
</dbReference>
<sequence length="495" mass="53462">MGSISPVSELDHELSTAIDEYHRRNPKSYKVNQAAREHLPGGNTRTVLHTPPFPLSISKGSGSELTTGDGHVLKDFLGEYSAAIYGHDHPTIKAAIHSAAERGWNYGGQHELEGKLAATICSQERWGRGGMEMCRFVNSGTEANLLAVTTAVAYTSDRDRQEAEAKASPTPPKRNTILIFAGGYHGSVISSANRAPSSSSTNTSPKLSLNIPYNFVIAPYNDISATESLASTLAPNTLAAILVEPMLGSGGCFSALPAFLRFLRHLADSTGALLIYDEVMTSLGSRHMDWGKFVGGGMSFGAFGGRKDIMSLFDPEGGRLEHPGTFNNNIFTMSTGLAGLGVLTPEVMADLNGRGESLRRQLEDVFSRHGFGFANDTKDAAHTAATDPVPGVHRPSTEAELAGPKQTAVALPPLTVRARGSMLVIHFNLPSHLKPKFQNLFWLHMLSQGYWIAARGFITLSIVLTDEDVRGFVQAVDSFLERYGALLQRVRQEAR</sequence>
<evidence type="ECO:0000256" key="2">
    <source>
        <dbReference type="ARBA" id="ARBA00022898"/>
    </source>
</evidence>
<evidence type="ECO:0000313" key="4">
    <source>
        <dbReference type="EMBL" id="KPI39081.1"/>
    </source>
</evidence>
<dbReference type="Gene3D" id="3.40.640.10">
    <property type="entry name" value="Type I PLP-dependent aspartate aminotransferase-like (Major domain)"/>
    <property type="match status" value="1"/>
</dbReference>
<name>A0A0N0NLB0_9EURO</name>
<proteinExistence type="inferred from homology"/>
<dbReference type="GeneID" id="28736718"/>
<dbReference type="InterPro" id="IPR015422">
    <property type="entry name" value="PyrdxlP-dep_Trfase_small"/>
</dbReference>
<dbReference type="InterPro" id="IPR015424">
    <property type="entry name" value="PyrdxlP-dep_Trfase"/>
</dbReference>
<dbReference type="VEuPathDB" id="FungiDB:AB675_4682"/>
<dbReference type="GO" id="GO:0030170">
    <property type="term" value="F:pyridoxal phosphate binding"/>
    <property type="evidence" value="ECO:0007669"/>
    <property type="project" value="InterPro"/>
</dbReference>
<dbReference type="Proteomes" id="UP000038010">
    <property type="component" value="Unassembled WGS sequence"/>
</dbReference>
<dbReference type="AlphaFoldDB" id="A0A0N0NLB0"/>
<dbReference type="OrthoDB" id="425114at2759"/>
<evidence type="ECO:0000256" key="1">
    <source>
        <dbReference type="ARBA" id="ARBA00001933"/>
    </source>
</evidence>
<keyword evidence="2 3" id="KW-0663">Pyridoxal phosphate</keyword>
<dbReference type="GO" id="GO:0008483">
    <property type="term" value="F:transaminase activity"/>
    <property type="evidence" value="ECO:0007669"/>
    <property type="project" value="InterPro"/>
</dbReference>
<gene>
    <name evidence="4" type="ORF">AB675_4682</name>
</gene>
<organism evidence="4 5">
    <name type="scientific">Cyphellophora attinorum</name>
    <dbReference type="NCBI Taxonomy" id="1664694"/>
    <lineage>
        <taxon>Eukaryota</taxon>
        <taxon>Fungi</taxon>
        <taxon>Dikarya</taxon>
        <taxon>Ascomycota</taxon>
        <taxon>Pezizomycotina</taxon>
        <taxon>Eurotiomycetes</taxon>
        <taxon>Chaetothyriomycetidae</taxon>
        <taxon>Chaetothyriales</taxon>
        <taxon>Cyphellophoraceae</taxon>
        <taxon>Cyphellophora</taxon>
    </lineage>
</organism>
<dbReference type="RefSeq" id="XP_017999044.1">
    <property type="nucleotide sequence ID" value="XM_018144838.1"/>
</dbReference>
<reference evidence="4 5" key="1">
    <citation type="submission" date="2015-06" db="EMBL/GenBank/DDBJ databases">
        <title>Draft genome of the ant-associated black yeast Phialophora attae CBS 131958.</title>
        <authorList>
            <person name="Moreno L.F."/>
            <person name="Stielow B.J."/>
            <person name="de Hoog S."/>
            <person name="Vicente V.A."/>
            <person name="Weiss V.A."/>
            <person name="de Vries M."/>
            <person name="Cruz L.M."/>
            <person name="Souza E.M."/>
        </authorList>
    </citation>
    <scope>NUCLEOTIDE SEQUENCE [LARGE SCALE GENOMIC DNA]</scope>
    <source>
        <strain evidence="4 5">CBS 131958</strain>
    </source>
</reference>
<dbReference type="Pfam" id="PF00202">
    <property type="entry name" value="Aminotran_3"/>
    <property type="match status" value="1"/>
</dbReference>
<dbReference type="SUPFAM" id="SSF53383">
    <property type="entry name" value="PLP-dependent transferases"/>
    <property type="match status" value="1"/>
</dbReference>
<comment type="caution">
    <text evidence="4">The sequence shown here is derived from an EMBL/GenBank/DDBJ whole genome shotgun (WGS) entry which is preliminary data.</text>
</comment>
<evidence type="ECO:0000313" key="5">
    <source>
        <dbReference type="Proteomes" id="UP000038010"/>
    </source>
</evidence>
<accession>A0A0N0NLB0</accession>
<dbReference type="PANTHER" id="PTHR43713:SF3">
    <property type="entry name" value="GLUTAMATE-1-SEMIALDEHYDE 2,1-AMINOMUTASE 1, CHLOROPLASTIC-RELATED"/>
    <property type="match status" value="1"/>
</dbReference>
<dbReference type="STRING" id="1664694.A0A0N0NLB0"/>
<dbReference type="InterPro" id="IPR005814">
    <property type="entry name" value="Aminotrans_3"/>
</dbReference>
<dbReference type="PANTHER" id="PTHR43713">
    <property type="entry name" value="GLUTAMATE-1-SEMIALDEHYDE 2,1-AMINOMUTASE"/>
    <property type="match status" value="1"/>
</dbReference>
<dbReference type="InterPro" id="IPR015421">
    <property type="entry name" value="PyrdxlP-dep_Trfase_major"/>
</dbReference>